<dbReference type="InterPro" id="IPR050218">
    <property type="entry name" value="LptD"/>
</dbReference>
<proteinExistence type="predicted"/>
<dbReference type="InterPro" id="IPR045659">
    <property type="entry name" value="LptD_2"/>
</dbReference>
<dbReference type="OrthoDB" id="9802320at2"/>
<dbReference type="PANTHER" id="PTHR30189">
    <property type="entry name" value="LPS-ASSEMBLY PROTEIN"/>
    <property type="match status" value="1"/>
</dbReference>
<evidence type="ECO:0000256" key="1">
    <source>
        <dbReference type="SAM" id="SignalP"/>
    </source>
</evidence>
<name>A0A316EEG6_9BACT</name>
<comment type="caution">
    <text evidence="3">The sequence shown here is derived from an EMBL/GenBank/DDBJ whole genome shotgun (WGS) entry which is preliminary data.</text>
</comment>
<evidence type="ECO:0000313" key="3">
    <source>
        <dbReference type="EMBL" id="PWK27996.1"/>
    </source>
</evidence>
<feature type="domain" description="LPS-assembly protein LptD central" evidence="2">
    <location>
        <begin position="212"/>
        <end position="766"/>
    </location>
</feature>
<feature type="signal peptide" evidence="1">
    <location>
        <begin position="1"/>
        <end position="19"/>
    </location>
</feature>
<dbReference type="Pfam" id="PF19838">
    <property type="entry name" value="LptD_2"/>
    <property type="match status" value="1"/>
</dbReference>
<dbReference type="AlphaFoldDB" id="A0A316EEG6"/>
<sequence length="950" mass="106536">MSIVISLLLGLLSVNYTSAQRVASGTFAPNIKNTQQAISKRDTIKADSITKAVPDSLKKNNDLQTTVVYSAKDSTIMDTKNQVVFLYGEAKVTYGDVVLEADYIKLNWDKNEVFASGTKDSLTNKVKGKPVFKQGAEPYDADEIKYNFKSRKAIIKGLITKQGDAYVQGVSVKKDNEDNLYIRNAVYTTCNLAHPHYNIRASKIKMVGKKEIVSGPFHFELNELPLPIGLPFGFFPYKPPQENGTSGIIMPNYGEEPLGRGFFLREGGYYFAINENIGLRLTGELYSKGSFGITANSQYIKRYRYGGSFNLTFRESNNGLEVGREYRNDFGIQWSHSPQSRGNSSFSASVNAQSNSNAQFNSLTSSNYISTALNSSIQYSKNFGQNIRTSVSLQADQNTITKAVNVNNNFSFGLNQFQPFKKKNAVTEKFWDGFRFGLDFNGSIGITNQVALNNRAYNSLPYNVNRQKDTTDTDPTKPLIVDPRVAANQTANLARDGVIPFELSGENWRTIKENANFKMAYSIPLSLPNIKIGKYINLTPGMSLSGNVYKRKYNYKFLKPGESYVNSKNQTVTFKPYANDTLAQNGVVDIDTVSSPSADYQYSFSMSMNTRLYGTMNFNKGRLKGIRHIMTPSLSMNYTPDFTDPKFGFYQEVQVSTKGTEVRTINGQQVTGSFRRISSFDPRQTNYGVQSGGINFSLSNTLEAKVRAKSDTAQKEFEKVTLIDNFALSTSYNFFVEQFKLAPISFSAASRVKKFDINLNGTFDPYKYKDDGSSLVGTRLDEYTAPSLANLGFSIGKSFQPGKAQQPKKSNNSDIPEDQVKQVNRNINDYVDWSVPWTFQFSYQYNYSKLGFAPAVIVSAATFNGSLKLTEKWDLKVQSGYDFVNKGISLTNIQIHRDLHCWEAAFNWTPAASPYYGRASSYSFEIRVKSALLQELKLSRRRTFYDRGGF</sequence>
<dbReference type="EMBL" id="QGGO01000005">
    <property type="protein sequence ID" value="PWK27996.1"/>
    <property type="molecule type" value="Genomic_DNA"/>
</dbReference>
<evidence type="ECO:0000259" key="2">
    <source>
        <dbReference type="Pfam" id="PF19838"/>
    </source>
</evidence>
<keyword evidence="4" id="KW-1185">Reference proteome</keyword>
<protein>
    <recommendedName>
        <fullName evidence="2">LPS-assembly protein LptD central domain-containing protein</fullName>
    </recommendedName>
</protein>
<dbReference type="GO" id="GO:0009279">
    <property type="term" value="C:cell outer membrane"/>
    <property type="evidence" value="ECO:0007669"/>
    <property type="project" value="TreeGrafter"/>
</dbReference>
<evidence type="ECO:0000313" key="4">
    <source>
        <dbReference type="Proteomes" id="UP000245489"/>
    </source>
</evidence>
<gene>
    <name evidence="3" type="ORF">LV89_01403</name>
</gene>
<dbReference type="RefSeq" id="WP_109742156.1">
    <property type="nucleotide sequence ID" value="NZ_QGGO01000005.1"/>
</dbReference>
<keyword evidence="1" id="KW-0732">Signal</keyword>
<dbReference type="GO" id="GO:1990351">
    <property type="term" value="C:transporter complex"/>
    <property type="evidence" value="ECO:0007669"/>
    <property type="project" value="TreeGrafter"/>
</dbReference>
<feature type="chain" id="PRO_5016312527" description="LPS-assembly protein LptD central domain-containing protein" evidence="1">
    <location>
        <begin position="20"/>
        <end position="950"/>
    </location>
</feature>
<dbReference type="Gene3D" id="2.60.450.10">
    <property type="entry name" value="Lipopolysaccharide (LPS) transport protein A like domain"/>
    <property type="match status" value="1"/>
</dbReference>
<dbReference type="PANTHER" id="PTHR30189:SF1">
    <property type="entry name" value="LPS-ASSEMBLY PROTEIN LPTD"/>
    <property type="match status" value="1"/>
</dbReference>
<accession>A0A316EEG6</accession>
<reference evidence="3 4" key="1">
    <citation type="submission" date="2018-05" db="EMBL/GenBank/DDBJ databases">
        <title>Genomic Encyclopedia of Archaeal and Bacterial Type Strains, Phase II (KMG-II): from individual species to whole genera.</title>
        <authorList>
            <person name="Goeker M."/>
        </authorList>
    </citation>
    <scope>NUCLEOTIDE SEQUENCE [LARGE SCALE GENOMIC DNA]</scope>
    <source>
        <strain evidence="3 4">DSM 22214</strain>
    </source>
</reference>
<organism evidence="3 4">
    <name type="scientific">Arcicella aurantiaca</name>
    <dbReference type="NCBI Taxonomy" id="591202"/>
    <lineage>
        <taxon>Bacteria</taxon>
        <taxon>Pseudomonadati</taxon>
        <taxon>Bacteroidota</taxon>
        <taxon>Cytophagia</taxon>
        <taxon>Cytophagales</taxon>
        <taxon>Flectobacillaceae</taxon>
        <taxon>Arcicella</taxon>
    </lineage>
</organism>
<dbReference type="Proteomes" id="UP000245489">
    <property type="component" value="Unassembled WGS sequence"/>
</dbReference>